<accession>A0ABP0YCL9</accession>
<feature type="compositionally biased region" description="Basic and acidic residues" evidence="1">
    <location>
        <begin position="99"/>
        <end position="151"/>
    </location>
</feature>
<reference evidence="2 3" key="1">
    <citation type="submission" date="2024-03" db="EMBL/GenBank/DDBJ databases">
        <authorList>
            <person name="Gkanogiannis A."/>
            <person name="Becerra Lopez-Lavalle L."/>
        </authorList>
    </citation>
    <scope>NUCLEOTIDE SEQUENCE [LARGE SCALE GENOMIC DNA]</scope>
</reference>
<proteinExistence type="predicted"/>
<name>A0ABP0YCL9_9ROSI</name>
<dbReference type="Proteomes" id="UP001642487">
    <property type="component" value="Chromosome 3"/>
</dbReference>
<protein>
    <submittedName>
        <fullName evidence="2">Uncharacterized protein</fullName>
    </submittedName>
</protein>
<feature type="region of interest" description="Disordered" evidence="1">
    <location>
        <begin position="1"/>
        <end position="26"/>
    </location>
</feature>
<dbReference type="EMBL" id="OZ021737">
    <property type="protein sequence ID" value="CAK9317321.1"/>
    <property type="molecule type" value="Genomic_DNA"/>
</dbReference>
<feature type="compositionally biased region" description="Basic and acidic residues" evidence="1">
    <location>
        <begin position="1"/>
        <end position="16"/>
    </location>
</feature>
<sequence>MSSEDQKPMKKAKVELDESDDGMSLGALLQEKRKKFLNVGSKLLSKPKKEEPQGVDGLGKPPKIDYGSASKGTKVKKEERFNSFDDDFEEKPGKKSSAAKRDMELKKKKKVKEEEKSKSSKEESESLKKERKEKKVYDLPGQKRDPPEERDPLRIFYETLHKQLPNSEMAQFWMMESGLLSKEEAKKVFEKKQKKAPLQKLSSPGKTVSAVKSVMKTAIVKKTVQSSPVSSNKTTKVDSKVVTKLLKKRKSKDESSGDESDDEFIISQSIKKKPRAA</sequence>
<organism evidence="2 3">
    <name type="scientific">Citrullus colocynthis</name>
    <name type="common">colocynth</name>
    <dbReference type="NCBI Taxonomy" id="252529"/>
    <lineage>
        <taxon>Eukaryota</taxon>
        <taxon>Viridiplantae</taxon>
        <taxon>Streptophyta</taxon>
        <taxon>Embryophyta</taxon>
        <taxon>Tracheophyta</taxon>
        <taxon>Spermatophyta</taxon>
        <taxon>Magnoliopsida</taxon>
        <taxon>eudicotyledons</taxon>
        <taxon>Gunneridae</taxon>
        <taxon>Pentapetalae</taxon>
        <taxon>rosids</taxon>
        <taxon>fabids</taxon>
        <taxon>Cucurbitales</taxon>
        <taxon>Cucurbitaceae</taxon>
        <taxon>Benincaseae</taxon>
        <taxon>Citrullus</taxon>
    </lineage>
</organism>
<evidence type="ECO:0000313" key="2">
    <source>
        <dbReference type="EMBL" id="CAK9317321.1"/>
    </source>
</evidence>
<feature type="region of interest" description="Disordered" evidence="1">
    <location>
        <begin position="40"/>
        <end position="151"/>
    </location>
</feature>
<evidence type="ECO:0000256" key="1">
    <source>
        <dbReference type="SAM" id="MobiDB-lite"/>
    </source>
</evidence>
<dbReference type="PANTHER" id="PTHR33828">
    <property type="entry name" value="OS05G0596200 PROTEIN"/>
    <property type="match status" value="1"/>
</dbReference>
<feature type="region of interest" description="Disordered" evidence="1">
    <location>
        <begin position="223"/>
        <end position="277"/>
    </location>
</feature>
<evidence type="ECO:0000313" key="3">
    <source>
        <dbReference type="Proteomes" id="UP001642487"/>
    </source>
</evidence>
<dbReference type="PANTHER" id="PTHR33828:SF2">
    <property type="entry name" value="NUCLEOLIN"/>
    <property type="match status" value="1"/>
</dbReference>
<gene>
    <name evidence="2" type="ORF">CITCOLO1_LOCUS9224</name>
</gene>
<keyword evidence="3" id="KW-1185">Reference proteome</keyword>